<keyword evidence="2" id="KW-1185">Reference proteome</keyword>
<gene>
    <name evidence="1" type="ORF">EPI10_032433</name>
</gene>
<proteinExistence type="predicted"/>
<dbReference type="OrthoDB" id="10451888at2759"/>
<reference evidence="2" key="1">
    <citation type="journal article" date="2019" name="Plant Biotechnol. J.">
        <title>Genome sequencing of the Australian wild diploid species Gossypium australe highlights disease resistance and delayed gland morphogenesis.</title>
        <authorList>
            <person name="Cai Y."/>
            <person name="Cai X."/>
            <person name="Wang Q."/>
            <person name="Wang P."/>
            <person name="Zhang Y."/>
            <person name="Cai C."/>
            <person name="Xu Y."/>
            <person name="Wang K."/>
            <person name="Zhou Z."/>
            <person name="Wang C."/>
            <person name="Geng S."/>
            <person name="Li B."/>
            <person name="Dong Q."/>
            <person name="Hou Y."/>
            <person name="Wang H."/>
            <person name="Ai P."/>
            <person name="Liu Z."/>
            <person name="Yi F."/>
            <person name="Sun M."/>
            <person name="An G."/>
            <person name="Cheng J."/>
            <person name="Zhang Y."/>
            <person name="Shi Q."/>
            <person name="Xie Y."/>
            <person name="Shi X."/>
            <person name="Chang Y."/>
            <person name="Huang F."/>
            <person name="Chen Y."/>
            <person name="Hong S."/>
            <person name="Mi L."/>
            <person name="Sun Q."/>
            <person name="Zhang L."/>
            <person name="Zhou B."/>
            <person name="Peng R."/>
            <person name="Zhang X."/>
            <person name="Liu F."/>
        </authorList>
    </citation>
    <scope>NUCLEOTIDE SEQUENCE [LARGE SCALE GENOMIC DNA]</scope>
    <source>
        <strain evidence="2">cv. PA1801</strain>
    </source>
</reference>
<name>A0A5B6X4Q3_9ROSI</name>
<protein>
    <submittedName>
        <fullName evidence="1">Uncharacterized protein</fullName>
    </submittedName>
</protein>
<dbReference type="EMBL" id="SMMG02000001">
    <property type="protein sequence ID" value="KAA3488713.1"/>
    <property type="molecule type" value="Genomic_DNA"/>
</dbReference>
<accession>A0A5B6X4Q3</accession>
<sequence>MHLQSVILTLLRQGHSFGILMASWSYNRDDLILAVESVIVEVDATTVISASTCSNLSLRSLQDSIEGFMLPMKEIVGSNPEQLRSFNFGDVIVFYDLRSCV</sequence>
<evidence type="ECO:0000313" key="1">
    <source>
        <dbReference type="EMBL" id="KAA3488713.1"/>
    </source>
</evidence>
<organism evidence="1 2">
    <name type="scientific">Gossypium australe</name>
    <dbReference type="NCBI Taxonomy" id="47621"/>
    <lineage>
        <taxon>Eukaryota</taxon>
        <taxon>Viridiplantae</taxon>
        <taxon>Streptophyta</taxon>
        <taxon>Embryophyta</taxon>
        <taxon>Tracheophyta</taxon>
        <taxon>Spermatophyta</taxon>
        <taxon>Magnoliopsida</taxon>
        <taxon>eudicotyledons</taxon>
        <taxon>Gunneridae</taxon>
        <taxon>Pentapetalae</taxon>
        <taxon>rosids</taxon>
        <taxon>malvids</taxon>
        <taxon>Malvales</taxon>
        <taxon>Malvaceae</taxon>
        <taxon>Malvoideae</taxon>
        <taxon>Gossypium</taxon>
    </lineage>
</organism>
<dbReference type="Proteomes" id="UP000325315">
    <property type="component" value="Unassembled WGS sequence"/>
</dbReference>
<comment type="caution">
    <text evidence="1">The sequence shown here is derived from an EMBL/GenBank/DDBJ whole genome shotgun (WGS) entry which is preliminary data.</text>
</comment>
<evidence type="ECO:0000313" key="2">
    <source>
        <dbReference type="Proteomes" id="UP000325315"/>
    </source>
</evidence>
<dbReference type="AlphaFoldDB" id="A0A5B6X4Q3"/>